<proteinExistence type="inferred from homology"/>
<dbReference type="RefSeq" id="WP_088755167.1">
    <property type="nucleotide sequence ID" value="NZ_NJGV01000008.1"/>
</dbReference>
<gene>
    <name evidence="8" type="ORF">CEJ45_11075</name>
</gene>
<evidence type="ECO:0000256" key="5">
    <source>
        <dbReference type="ARBA" id="ARBA00022679"/>
    </source>
</evidence>
<evidence type="ECO:0000256" key="3">
    <source>
        <dbReference type="ARBA" id="ARBA00011738"/>
    </source>
</evidence>
<dbReference type="GO" id="GO:0030170">
    <property type="term" value="F:pyridoxal phosphate binding"/>
    <property type="evidence" value="ECO:0007669"/>
    <property type="project" value="InterPro"/>
</dbReference>
<dbReference type="InterPro" id="IPR015424">
    <property type="entry name" value="PyrdxlP-dep_Trfase"/>
</dbReference>
<comment type="caution">
    <text evidence="8">The sequence shown here is derived from an EMBL/GenBank/DDBJ whole genome shotgun (WGS) entry which is preliminary data.</text>
</comment>
<dbReference type="GO" id="GO:0042802">
    <property type="term" value="F:identical protein binding"/>
    <property type="evidence" value="ECO:0007669"/>
    <property type="project" value="TreeGrafter"/>
</dbReference>
<dbReference type="PANTHER" id="PTHR11879:SF37">
    <property type="entry name" value="AROMATIC-AMINO-ACID AMINOTRANSFERASE"/>
    <property type="match status" value="1"/>
</dbReference>
<reference evidence="8 9" key="1">
    <citation type="journal article" date="2010" name="Int. J. Syst. Evol. Microbiol.">
        <title>Reclassification of Herbaspirillum putei as a later heterotypic synonym of Herbaspirillum huttiense, with the description of H. huttiense subsp. huttiense subsp. nov. and H. huttiense subsp. putei subsp. nov., comb. nov., and description of Herbaspirillum aquaticum sp. nov.</title>
        <authorList>
            <person name="Dobritsa A.P."/>
            <person name="Reddy M.C."/>
            <person name="Samadpour M."/>
        </authorList>
    </citation>
    <scope>NUCLEOTIDE SEQUENCE [LARGE SCALE GENOMIC DNA]</scope>
    <source>
        <strain evidence="8 9">IEH 4430</strain>
    </source>
</reference>
<dbReference type="FunFam" id="3.40.640.10:FF:000066">
    <property type="entry name" value="Aspartate aminotransferase"/>
    <property type="match status" value="1"/>
</dbReference>
<keyword evidence="4 8" id="KW-0032">Aminotransferase</keyword>
<comment type="subunit">
    <text evidence="3">Homodimer.</text>
</comment>
<dbReference type="PANTHER" id="PTHR11879">
    <property type="entry name" value="ASPARTATE AMINOTRANSFERASE"/>
    <property type="match status" value="1"/>
</dbReference>
<comment type="cofactor">
    <cofactor evidence="1">
        <name>pyridoxal 5'-phosphate</name>
        <dbReference type="ChEBI" id="CHEBI:597326"/>
    </cofactor>
</comment>
<dbReference type="GO" id="GO:0005829">
    <property type="term" value="C:cytosol"/>
    <property type="evidence" value="ECO:0007669"/>
    <property type="project" value="TreeGrafter"/>
</dbReference>
<dbReference type="InterPro" id="IPR000796">
    <property type="entry name" value="Asp_trans"/>
</dbReference>
<protein>
    <submittedName>
        <fullName evidence="8">Aromatic amino acid aminotransferase</fullName>
        <ecNumber evidence="8">2.6.1.57</ecNumber>
    </submittedName>
</protein>
<keyword evidence="5 8" id="KW-0808">Transferase</keyword>
<dbReference type="GO" id="GO:0033585">
    <property type="term" value="P:L-phenylalanine biosynthetic process from chorismate via phenylpyruvate"/>
    <property type="evidence" value="ECO:0007669"/>
    <property type="project" value="TreeGrafter"/>
</dbReference>
<keyword evidence="6" id="KW-0663">Pyridoxal phosphate</keyword>
<dbReference type="Gene3D" id="3.40.640.10">
    <property type="entry name" value="Type I PLP-dependent aspartate aminotransferase-like (Major domain)"/>
    <property type="match status" value="1"/>
</dbReference>
<evidence type="ECO:0000313" key="9">
    <source>
        <dbReference type="Proteomes" id="UP000214747"/>
    </source>
</evidence>
<dbReference type="SUPFAM" id="SSF53383">
    <property type="entry name" value="PLP-dependent transferases"/>
    <property type="match status" value="1"/>
</dbReference>
<dbReference type="EMBL" id="NJGV01000008">
    <property type="protein sequence ID" value="OWY34826.1"/>
    <property type="molecule type" value="Genomic_DNA"/>
</dbReference>
<dbReference type="Pfam" id="PF00155">
    <property type="entry name" value="Aminotran_1_2"/>
    <property type="match status" value="1"/>
</dbReference>
<evidence type="ECO:0000256" key="4">
    <source>
        <dbReference type="ARBA" id="ARBA00022576"/>
    </source>
</evidence>
<dbReference type="AlphaFoldDB" id="A0A225SUA7"/>
<dbReference type="NCBIfam" id="NF006719">
    <property type="entry name" value="PRK09257.1"/>
    <property type="match status" value="1"/>
</dbReference>
<name>A0A225SUA7_9BURK</name>
<sequence>MFSHLPPYAGDPILSLMEQFQRDERSNKVNLSIGIYTDGRGVVPVLPSVRTASAAVAETGAPYVYLPMEGHAAYRQAVAKLLFGADLPSPEHLAIVQTLGGSGALKVGADLIARFFPQPTIWLPDPTWDNHVGIFEGAGFKTERYPYYDAQTKGLNFEGMLDKLQSLPKGAVVLLHPCCHNPTGVDPTRAQWEQIIAVVEQRGLLPFFDLAYQGFAESLDDDIWPVREAVRRQIPFFLSNSFSKIFSLYSERIGALSVFCPQAGQAANVLGQLKLTVRRNYSSPARNGALLVAHVLNDDKLATQWRAEVEEMRVRVRDMRVKLASQLKSAVPDQDFSFLLRQNGMFGYTGLTAAQVDRLRDEFGVYAVGTGRICVAGLNDSNVARVAETMAEVLRG</sequence>
<dbReference type="Proteomes" id="UP000214747">
    <property type="component" value="Unassembled WGS sequence"/>
</dbReference>
<comment type="similarity">
    <text evidence="2">Belongs to the class-I pyridoxal-phosphate-dependent aminotransferase family.</text>
</comment>
<dbReference type="GO" id="GO:0004838">
    <property type="term" value="F:L-tyrosine-2-oxoglutarate transaminase activity"/>
    <property type="evidence" value="ECO:0007669"/>
    <property type="project" value="TreeGrafter"/>
</dbReference>
<feature type="domain" description="Aminotransferase class I/classII large" evidence="7">
    <location>
        <begin position="27"/>
        <end position="388"/>
    </location>
</feature>
<dbReference type="Gene3D" id="3.90.1150.10">
    <property type="entry name" value="Aspartate Aminotransferase, domain 1"/>
    <property type="match status" value="1"/>
</dbReference>
<accession>A0A225SUA7</accession>
<dbReference type="InterPro" id="IPR015421">
    <property type="entry name" value="PyrdxlP-dep_Trfase_major"/>
</dbReference>
<dbReference type="InterPro" id="IPR004839">
    <property type="entry name" value="Aminotransferase_I/II_large"/>
</dbReference>
<evidence type="ECO:0000259" key="7">
    <source>
        <dbReference type="Pfam" id="PF00155"/>
    </source>
</evidence>
<evidence type="ECO:0000256" key="1">
    <source>
        <dbReference type="ARBA" id="ARBA00001933"/>
    </source>
</evidence>
<evidence type="ECO:0000256" key="6">
    <source>
        <dbReference type="ARBA" id="ARBA00022898"/>
    </source>
</evidence>
<dbReference type="EC" id="2.6.1.57" evidence="8"/>
<organism evidence="8 9">
    <name type="scientific">Herbaspirillum aquaticum</name>
    <dbReference type="NCBI Taxonomy" id="568783"/>
    <lineage>
        <taxon>Bacteria</taxon>
        <taxon>Pseudomonadati</taxon>
        <taxon>Pseudomonadota</taxon>
        <taxon>Betaproteobacteria</taxon>
        <taxon>Burkholderiales</taxon>
        <taxon>Oxalobacteraceae</taxon>
        <taxon>Herbaspirillum</taxon>
    </lineage>
</organism>
<evidence type="ECO:0000256" key="2">
    <source>
        <dbReference type="ARBA" id="ARBA00007441"/>
    </source>
</evidence>
<keyword evidence="9" id="KW-1185">Reference proteome</keyword>
<dbReference type="InterPro" id="IPR015422">
    <property type="entry name" value="PyrdxlP-dep_Trfase_small"/>
</dbReference>
<evidence type="ECO:0000313" key="8">
    <source>
        <dbReference type="EMBL" id="OWY34826.1"/>
    </source>
</evidence>
<dbReference type="CDD" id="cd00609">
    <property type="entry name" value="AAT_like"/>
    <property type="match status" value="1"/>
</dbReference>
<dbReference type="PRINTS" id="PR00799">
    <property type="entry name" value="TRANSAMINASE"/>
</dbReference>
<dbReference type="FunFam" id="3.90.1150.10:FF:000001">
    <property type="entry name" value="Aspartate aminotransferase"/>
    <property type="match status" value="1"/>
</dbReference>